<keyword evidence="1" id="KW-0489">Methyltransferase</keyword>
<name>A0A382SJH5_9ZZZZ</name>
<dbReference type="InterPro" id="IPR001537">
    <property type="entry name" value="SpoU_MeTrfase"/>
</dbReference>
<dbReference type="GO" id="GO:0006396">
    <property type="term" value="P:RNA processing"/>
    <property type="evidence" value="ECO:0007669"/>
    <property type="project" value="InterPro"/>
</dbReference>
<dbReference type="GO" id="GO:0008173">
    <property type="term" value="F:RNA methyltransferase activity"/>
    <property type="evidence" value="ECO:0007669"/>
    <property type="project" value="InterPro"/>
</dbReference>
<feature type="domain" description="tRNA/rRNA methyltransferase SpoU type" evidence="3">
    <location>
        <begin position="67"/>
        <end position="206"/>
    </location>
</feature>
<dbReference type="AlphaFoldDB" id="A0A382SJH5"/>
<dbReference type="GO" id="GO:0032259">
    <property type="term" value="P:methylation"/>
    <property type="evidence" value="ECO:0007669"/>
    <property type="project" value="UniProtKB-KW"/>
</dbReference>
<dbReference type="SUPFAM" id="SSF75217">
    <property type="entry name" value="alpha/beta knot"/>
    <property type="match status" value="1"/>
</dbReference>
<dbReference type="InterPro" id="IPR029026">
    <property type="entry name" value="tRNA_m1G_MTases_N"/>
</dbReference>
<evidence type="ECO:0000256" key="2">
    <source>
        <dbReference type="ARBA" id="ARBA00022679"/>
    </source>
</evidence>
<dbReference type="CDD" id="cd18095">
    <property type="entry name" value="SpoU-like_rRNA-MTase"/>
    <property type="match status" value="1"/>
</dbReference>
<dbReference type="PANTHER" id="PTHR43191:SF2">
    <property type="entry name" value="RRNA METHYLTRANSFERASE 3, MITOCHONDRIAL"/>
    <property type="match status" value="1"/>
</dbReference>
<dbReference type="GO" id="GO:0003723">
    <property type="term" value="F:RNA binding"/>
    <property type="evidence" value="ECO:0007669"/>
    <property type="project" value="InterPro"/>
</dbReference>
<evidence type="ECO:0000259" key="3">
    <source>
        <dbReference type="Pfam" id="PF00588"/>
    </source>
</evidence>
<reference evidence="4" key="1">
    <citation type="submission" date="2018-05" db="EMBL/GenBank/DDBJ databases">
        <authorList>
            <person name="Lanie J.A."/>
            <person name="Ng W.-L."/>
            <person name="Kazmierczak K.M."/>
            <person name="Andrzejewski T.M."/>
            <person name="Davidsen T.M."/>
            <person name="Wayne K.J."/>
            <person name="Tettelin H."/>
            <person name="Glass J.I."/>
            <person name="Rusch D."/>
            <person name="Podicherti R."/>
            <person name="Tsui H.-C.T."/>
            <person name="Winkler M.E."/>
        </authorList>
    </citation>
    <scope>NUCLEOTIDE SEQUENCE</scope>
</reference>
<keyword evidence="2" id="KW-0808">Transferase</keyword>
<gene>
    <name evidence="4" type="ORF">METZ01_LOCUS362898</name>
</gene>
<dbReference type="InterPro" id="IPR051259">
    <property type="entry name" value="rRNA_Methyltransferase"/>
</dbReference>
<sequence length="215" mass="22759">GVDLEEVFFRPDQEQILDSVGTINANFYEVDARTLDEISDSSSPQGVLAVTKVHETALDVIAGMQRVVVIDSVQDPGNVGAIVRTAAAARFDAVITGPGTADLWSPRAIRASAGTVFALNVVRRVDLESALDLLGAAGHSVLATDSQGEISINDIQVVDRMTLMLGSEAHGVSEAVMAHTDAMIRVPMGPFVESLNVAVAAGIVMYSIQKERQDD</sequence>
<proteinExistence type="predicted"/>
<evidence type="ECO:0000256" key="1">
    <source>
        <dbReference type="ARBA" id="ARBA00022603"/>
    </source>
</evidence>
<accession>A0A382SJH5</accession>
<feature type="non-terminal residue" evidence="4">
    <location>
        <position position="1"/>
    </location>
</feature>
<evidence type="ECO:0000313" key="4">
    <source>
        <dbReference type="EMBL" id="SVD10044.1"/>
    </source>
</evidence>
<dbReference type="PANTHER" id="PTHR43191">
    <property type="entry name" value="RRNA METHYLTRANSFERASE 3"/>
    <property type="match status" value="1"/>
</dbReference>
<dbReference type="Pfam" id="PF00588">
    <property type="entry name" value="SpoU_methylase"/>
    <property type="match status" value="1"/>
</dbReference>
<organism evidence="4">
    <name type="scientific">marine metagenome</name>
    <dbReference type="NCBI Taxonomy" id="408172"/>
    <lineage>
        <taxon>unclassified sequences</taxon>
        <taxon>metagenomes</taxon>
        <taxon>ecological metagenomes</taxon>
    </lineage>
</organism>
<dbReference type="EMBL" id="UINC01129569">
    <property type="protein sequence ID" value="SVD10044.1"/>
    <property type="molecule type" value="Genomic_DNA"/>
</dbReference>
<protein>
    <recommendedName>
        <fullName evidence="3">tRNA/rRNA methyltransferase SpoU type domain-containing protein</fullName>
    </recommendedName>
</protein>
<dbReference type="InterPro" id="IPR029028">
    <property type="entry name" value="Alpha/beta_knot_MTases"/>
</dbReference>
<dbReference type="Gene3D" id="3.40.1280.10">
    <property type="match status" value="1"/>
</dbReference>